<reference evidence="1 2" key="1">
    <citation type="journal article" date="2019" name="Mol. Ecol. Resour.">
        <title>Improving Illumina assemblies with Hi-C and long reads: an example with the North African dromedary.</title>
        <authorList>
            <person name="Elbers J.P."/>
            <person name="Rogers M.F."/>
            <person name="Perelman P.L."/>
            <person name="Proskuryakova A.A."/>
            <person name="Serdyukova N.A."/>
            <person name="Johnson W.E."/>
            <person name="Horin P."/>
            <person name="Corander J."/>
            <person name="Murphy D."/>
            <person name="Burger P.A."/>
        </authorList>
    </citation>
    <scope>NUCLEOTIDE SEQUENCE [LARGE SCALE GENOMIC DNA]</scope>
    <source>
        <strain evidence="1">Drom800</strain>
        <tissue evidence="1">Blood</tissue>
    </source>
</reference>
<accession>A0A5N4EIV4</accession>
<proteinExistence type="predicted"/>
<comment type="caution">
    <text evidence="1">The sequence shown here is derived from an EMBL/GenBank/DDBJ whole genome shotgun (WGS) entry which is preliminary data.</text>
</comment>
<dbReference type="EMBL" id="JWIN03000001">
    <property type="protein sequence ID" value="KAB1283433.1"/>
    <property type="molecule type" value="Genomic_DNA"/>
</dbReference>
<sequence>MHLLFSTNEKRLRTGLLIITNKPFSSCRVMSNNPNTPAKTFLTLTVGNYHHSEETQIPWRRRHDDGIAIDLLTAQEVKSS</sequence>
<dbReference type="AlphaFoldDB" id="A0A5N4EIV4"/>
<gene>
    <name evidence="1" type="ORF">Cadr_000000994</name>
</gene>
<evidence type="ECO:0000313" key="1">
    <source>
        <dbReference type="EMBL" id="KAB1283433.1"/>
    </source>
</evidence>
<organism evidence="1 2">
    <name type="scientific">Camelus dromedarius</name>
    <name type="common">Dromedary</name>
    <name type="synonym">Arabian camel</name>
    <dbReference type="NCBI Taxonomy" id="9838"/>
    <lineage>
        <taxon>Eukaryota</taxon>
        <taxon>Metazoa</taxon>
        <taxon>Chordata</taxon>
        <taxon>Craniata</taxon>
        <taxon>Vertebrata</taxon>
        <taxon>Euteleostomi</taxon>
        <taxon>Mammalia</taxon>
        <taxon>Eutheria</taxon>
        <taxon>Laurasiatheria</taxon>
        <taxon>Artiodactyla</taxon>
        <taxon>Tylopoda</taxon>
        <taxon>Camelidae</taxon>
        <taxon>Camelus</taxon>
    </lineage>
</organism>
<name>A0A5N4EIV4_CAMDR</name>
<evidence type="ECO:0000313" key="2">
    <source>
        <dbReference type="Proteomes" id="UP000299084"/>
    </source>
</evidence>
<keyword evidence="2" id="KW-1185">Reference proteome</keyword>
<protein>
    <submittedName>
        <fullName evidence="1">Uncharacterized protein</fullName>
    </submittedName>
</protein>
<dbReference type="Proteomes" id="UP000299084">
    <property type="component" value="Unassembled WGS sequence"/>
</dbReference>